<protein>
    <submittedName>
        <fullName evidence="1">Uncharacterized protein</fullName>
    </submittedName>
</protein>
<gene>
    <name evidence="1" type="ORF">JR316_011023</name>
</gene>
<dbReference type="OrthoDB" id="2983156at2759"/>
<comment type="caution">
    <text evidence="1">The sequence shown here is derived from an EMBL/GenBank/DDBJ whole genome shotgun (WGS) entry which is preliminary data.</text>
</comment>
<sequence>MYPRRFRFTSNNLGRDVTLALMFDSPAGGSLDQKFFPVCWKVLTFAAHGISSAAFEYEGRTGFFEAEISDRHVIPQRAASCEPGQRVIITNEHDIVVGSGVPGVIQCVNQTDAPIHIGVGLFSDGGSRHVQPIYLWRDIQVRTTVSVEFTPILSIYATRDYGEREMIKLPIELPVIYKQNILDLDSREIEYTVSFNHATGLVEISREN</sequence>
<dbReference type="AlphaFoldDB" id="A0A8H8CF23"/>
<reference evidence="1" key="1">
    <citation type="submission" date="2021-02" db="EMBL/GenBank/DDBJ databases">
        <title>Psilocybe cubensis genome.</title>
        <authorList>
            <person name="Mckernan K.J."/>
            <person name="Crawford S."/>
            <person name="Trippe A."/>
            <person name="Kane L.T."/>
            <person name="Mclaughlin S."/>
        </authorList>
    </citation>
    <scope>NUCLEOTIDE SEQUENCE [LARGE SCALE GENOMIC DNA]</scope>
    <source>
        <strain evidence="1">MGC-MH-2018</strain>
    </source>
</reference>
<proteinExistence type="predicted"/>
<accession>A0A8H8CF23</accession>
<dbReference type="EMBL" id="JAFIQS010000013">
    <property type="protein sequence ID" value="KAG5163832.1"/>
    <property type="molecule type" value="Genomic_DNA"/>
</dbReference>
<evidence type="ECO:0000313" key="1">
    <source>
        <dbReference type="EMBL" id="KAG5163832.1"/>
    </source>
</evidence>
<name>A0A8H8CF23_PSICU</name>
<organism evidence="1">
    <name type="scientific">Psilocybe cubensis</name>
    <name type="common">Psychedelic mushroom</name>
    <name type="synonym">Stropharia cubensis</name>
    <dbReference type="NCBI Taxonomy" id="181762"/>
    <lineage>
        <taxon>Eukaryota</taxon>
        <taxon>Fungi</taxon>
        <taxon>Dikarya</taxon>
        <taxon>Basidiomycota</taxon>
        <taxon>Agaricomycotina</taxon>
        <taxon>Agaricomycetes</taxon>
        <taxon>Agaricomycetidae</taxon>
        <taxon>Agaricales</taxon>
        <taxon>Agaricineae</taxon>
        <taxon>Strophariaceae</taxon>
        <taxon>Psilocybe</taxon>
    </lineage>
</organism>